<comment type="similarity">
    <text evidence="1">Belongs to the TRAFAC class translation factor GTPase superfamily. Classic translation factor GTPase family. EF-Tu/EF-1A subfamily.</text>
</comment>
<dbReference type="SUPFAM" id="SSF50465">
    <property type="entry name" value="EF-Tu/eEF-1alpha/eIF2-gamma C-terminal domain"/>
    <property type="match status" value="1"/>
</dbReference>
<evidence type="ECO:0000313" key="8">
    <source>
        <dbReference type="WBParaSite" id="sdigi.contig2.g241.t1"/>
    </source>
</evidence>
<protein>
    <submittedName>
        <fullName evidence="8">Tr-type G domain-containing protein</fullName>
    </submittedName>
</protein>
<dbReference type="PROSITE" id="PS51722">
    <property type="entry name" value="G_TR_2"/>
    <property type="match status" value="1"/>
</dbReference>
<dbReference type="SUPFAM" id="SSF50447">
    <property type="entry name" value="Translation proteins"/>
    <property type="match status" value="1"/>
</dbReference>
<reference evidence="8" key="1">
    <citation type="submission" date="2022-11" db="UniProtKB">
        <authorList>
            <consortium name="WormBaseParasite"/>
        </authorList>
    </citation>
    <scope>IDENTIFICATION</scope>
</reference>
<dbReference type="GO" id="GO:0005525">
    <property type="term" value="F:GTP binding"/>
    <property type="evidence" value="ECO:0007669"/>
    <property type="project" value="UniProtKB-KW"/>
</dbReference>
<dbReference type="PANTHER" id="PTHR43721">
    <property type="entry name" value="ELONGATION FACTOR TU-RELATED"/>
    <property type="match status" value="1"/>
</dbReference>
<feature type="region of interest" description="Disordered" evidence="4">
    <location>
        <begin position="15"/>
        <end position="36"/>
    </location>
</feature>
<keyword evidence="7" id="KW-1185">Reference proteome</keyword>
<dbReference type="InterPro" id="IPR000795">
    <property type="entry name" value="T_Tr_GTP-bd_dom"/>
</dbReference>
<evidence type="ECO:0000256" key="1">
    <source>
        <dbReference type="ARBA" id="ARBA00007249"/>
    </source>
</evidence>
<dbReference type="SUPFAM" id="SSF52540">
    <property type="entry name" value="P-loop containing nucleoside triphosphate hydrolases"/>
    <property type="match status" value="1"/>
</dbReference>
<accession>A0A915PJF7</accession>
<dbReference type="InterPro" id="IPR050055">
    <property type="entry name" value="EF-Tu_GTPase"/>
</dbReference>
<dbReference type="PANTHER" id="PTHR43721:SF3">
    <property type="entry name" value="GTP-BINDING PROTEIN 2"/>
    <property type="match status" value="1"/>
</dbReference>
<dbReference type="Gene3D" id="2.40.30.10">
    <property type="entry name" value="Translation factors"/>
    <property type="match status" value="1"/>
</dbReference>
<sequence>MSWLSDNVVHGKDASVQRGTSVLGNTRSVPSPPVSCEGYSRSLTAPAHYLESNSEVARTPHVEKHSNYAVLESRDKLTCAANWYDPVTSRIDSAVWSVILRDVISVCINKQKPDREMAESINVLSLIDIFEDFDKSLPPEVEEGNIEYKVKLVDPSLSRMQHLITQMKWRLREGQGEAVYEIGVQDDGTIKGLTDKELDASMRTLKAMATALNANIVVLRERDVTVKGTPCSRRRVVELLVRKIPDNQQFIGLRVAVLGGANAGKSTLCGVLTQGHLDNGHGKARLNLFRYLHEFQTGRTSSICLDIIGFDSQGKLINYSEHSLEEIAEQSTKLITLIDLAGDRKYLKTTIYGLTGYLPHFAALIISAMTGPTSITREHLGLSIALNIPFFVVVTKIDVVGTTALEKVLQSINLLLNRPGMERIPKRVENSDAAISCATAMLSRNVVPVFLISNVSGYNLHLLKQFLNVLPPSSFSKVKQDELSLNALLFSIEEIYRVPQVGVVVCGVLTDGVLREKDPVQIGPFKNGSYHIGRIESIRRNKQPVRFIRPGEAASMALALNESIYIGNIRRGMVLLNAKDEGISCRRFTARLYLLYHPANEICVGFQGTVYIGSVCQTATIMELDAPSIVPCQWVTVQFEFYSYPEYVRVGAPLIFRESKTKGMGETLFWVLLVDGMALTALTIILAHIGMQQI</sequence>
<dbReference type="CDD" id="cd03694">
    <property type="entry name" value="GTPBP_II"/>
    <property type="match status" value="1"/>
</dbReference>
<evidence type="ECO:0000256" key="5">
    <source>
        <dbReference type="SAM" id="Phobius"/>
    </source>
</evidence>
<evidence type="ECO:0000259" key="6">
    <source>
        <dbReference type="PROSITE" id="PS51722"/>
    </source>
</evidence>
<evidence type="ECO:0000256" key="4">
    <source>
        <dbReference type="SAM" id="MobiDB-lite"/>
    </source>
</evidence>
<evidence type="ECO:0000313" key="7">
    <source>
        <dbReference type="Proteomes" id="UP000887581"/>
    </source>
</evidence>
<dbReference type="CDD" id="cd04165">
    <property type="entry name" value="GTPBP1_like"/>
    <property type="match status" value="1"/>
</dbReference>
<evidence type="ECO:0000256" key="3">
    <source>
        <dbReference type="ARBA" id="ARBA00023134"/>
    </source>
</evidence>
<dbReference type="InterPro" id="IPR009000">
    <property type="entry name" value="Transl_B-barrel_sf"/>
</dbReference>
<keyword evidence="5" id="KW-1133">Transmembrane helix</keyword>
<keyword evidence="5" id="KW-0812">Transmembrane</keyword>
<dbReference type="FunFam" id="3.40.50.300:FF:000091">
    <property type="entry name" value="Probable GTP-binding protein 1"/>
    <property type="match status" value="1"/>
</dbReference>
<dbReference type="Proteomes" id="UP000887581">
    <property type="component" value="Unplaced"/>
</dbReference>
<dbReference type="Pfam" id="PF00009">
    <property type="entry name" value="GTP_EFTU"/>
    <property type="match status" value="1"/>
</dbReference>
<dbReference type="InterPro" id="IPR027417">
    <property type="entry name" value="P-loop_NTPase"/>
</dbReference>
<name>A0A915PJF7_9BILA</name>
<organism evidence="7 8">
    <name type="scientific">Setaria digitata</name>
    <dbReference type="NCBI Taxonomy" id="48799"/>
    <lineage>
        <taxon>Eukaryota</taxon>
        <taxon>Metazoa</taxon>
        <taxon>Ecdysozoa</taxon>
        <taxon>Nematoda</taxon>
        <taxon>Chromadorea</taxon>
        <taxon>Rhabditida</taxon>
        <taxon>Spirurina</taxon>
        <taxon>Spiruromorpha</taxon>
        <taxon>Filarioidea</taxon>
        <taxon>Setariidae</taxon>
        <taxon>Setaria</taxon>
    </lineage>
</organism>
<dbReference type="GO" id="GO:0003746">
    <property type="term" value="F:translation elongation factor activity"/>
    <property type="evidence" value="ECO:0007669"/>
    <property type="project" value="TreeGrafter"/>
</dbReference>
<dbReference type="WBParaSite" id="sdigi.contig2.g241.t1">
    <property type="protein sequence ID" value="sdigi.contig2.g241.t1"/>
    <property type="gene ID" value="sdigi.contig2.g241"/>
</dbReference>
<feature type="transmembrane region" description="Helical" evidence="5">
    <location>
        <begin position="668"/>
        <end position="689"/>
    </location>
</feature>
<dbReference type="GO" id="GO:0003924">
    <property type="term" value="F:GTPase activity"/>
    <property type="evidence" value="ECO:0007669"/>
    <property type="project" value="InterPro"/>
</dbReference>
<keyword evidence="5" id="KW-0472">Membrane</keyword>
<dbReference type="InterPro" id="IPR009001">
    <property type="entry name" value="Transl_elong_EF1A/Init_IF2_C"/>
</dbReference>
<feature type="compositionally biased region" description="Polar residues" evidence="4">
    <location>
        <begin position="17"/>
        <end position="29"/>
    </location>
</feature>
<dbReference type="CDD" id="cd03708">
    <property type="entry name" value="GTPBP_III"/>
    <property type="match status" value="1"/>
</dbReference>
<keyword evidence="2" id="KW-0547">Nucleotide-binding</keyword>
<proteinExistence type="inferred from homology"/>
<evidence type="ECO:0000256" key="2">
    <source>
        <dbReference type="ARBA" id="ARBA00022741"/>
    </source>
</evidence>
<keyword evidence="3" id="KW-0342">GTP-binding</keyword>
<dbReference type="Gene3D" id="3.40.50.300">
    <property type="entry name" value="P-loop containing nucleotide triphosphate hydrolases"/>
    <property type="match status" value="1"/>
</dbReference>
<dbReference type="AlphaFoldDB" id="A0A915PJF7"/>
<dbReference type="InterPro" id="IPR035531">
    <property type="entry name" value="GTPBP1-like"/>
</dbReference>
<feature type="domain" description="Tr-type G" evidence="6">
    <location>
        <begin position="250"/>
        <end position="475"/>
    </location>
</feature>